<evidence type="ECO:0000256" key="1">
    <source>
        <dbReference type="SAM" id="Phobius"/>
    </source>
</evidence>
<reference evidence="2 3" key="1">
    <citation type="submission" date="2018-11" db="EMBL/GenBank/DDBJ databases">
        <authorList>
            <consortium name="Pathogen Informatics"/>
        </authorList>
    </citation>
    <scope>NUCLEOTIDE SEQUENCE [LARGE SCALE GENOMIC DNA]</scope>
</reference>
<dbReference type="OrthoDB" id="6276360at2759"/>
<dbReference type="AlphaFoldDB" id="A0A3P7N2X2"/>
<dbReference type="PANTHER" id="PTHR21178:SF8">
    <property type="entry name" value="CILIA- AND FLAGELLA-ASSOCIATED PROTEIN 61"/>
    <property type="match status" value="1"/>
</dbReference>
<name>A0A3P7N2X2_DIBLA</name>
<proteinExistence type="predicted"/>
<organism evidence="2 3">
    <name type="scientific">Dibothriocephalus latus</name>
    <name type="common">Fish tapeworm</name>
    <name type="synonym">Diphyllobothrium latum</name>
    <dbReference type="NCBI Taxonomy" id="60516"/>
    <lineage>
        <taxon>Eukaryota</taxon>
        <taxon>Metazoa</taxon>
        <taxon>Spiralia</taxon>
        <taxon>Lophotrochozoa</taxon>
        <taxon>Platyhelminthes</taxon>
        <taxon>Cestoda</taxon>
        <taxon>Eucestoda</taxon>
        <taxon>Diphyllobothriidea</taxon>
        <taxon>Diphyllobothriidae</taxon>
        <taxon>Dibothriocephalus</taxon>
    </lineage>
</organism>
<dbReference type="Proteomes" id="UP000281553">
    <property type="component" value="Unassembled WGS sequence"/>
</dbReference>
<gene>
    <name evidence="2" type="ORF">DILT_LOCUS16366</name>
</gene>
<keyword evidence="3" id="KW-1185">Reference proteome</keyword>
<feature type="transmembrane region" description="Helical" evidence="1">
    <location>
        <begin position="64"/>
        <end position="86"/>
    </location>
</feature>
<evidence type="ECO:0000313" key="3">
    <source>
        <dbReference type="Proteomes" id="UP000281553"/>
    </source>
</evidence>
<evidence type="ECO:0000313" key="2">
    <source>
        <dbReference type="EMBL" id="VDN33920.1"/>
    </source>
</evidence>
<dbReference type="InterPro" id="IPR038884">
    <property type="entry name" value="CFAP61"/>
</dbReference>
<sequence>MNTLVTCLPELYAIRPRSRIAYPRSILNSEKAPQMRVLHSKLGMPAPAVYHITRNLIMESKLTINARIIVVGASTTSLAFLETLVFR</sequence>
<keyword evidence="1" id="KW-0812">Transmembrane</keyword>
<protein>
    <submittedName>
        <fullName evidence="2">Uncharacterized protein</fullName>
    </submittedName>
</protein>
<keyword evidence="1" id="KW-0472">Membrane</keyword>
<dbReference type="PANTHER" id="PTHR21178">
    <property type="entry name" value="CILIA- AND FLAGELLA-ASSOCIATED PROTEIN 61"/>
    <property type="match status" value="1"/>
</dbReference>
<accession>A0A3P7N2X2</accession>
<dbReference type="EMBL" id="UYRU01084470">
    <property type="protein sequence ID" value="VDN33920.1"/>
    <property type="molecule type" value="Genomic_DNA"/>
</dbReference>
<keyword evidence="1" id="KW-1133">Transmembrane helix</keyword>